<dbReference type="GO" id="GO:0046872">
    <property type="term" value="F:metal ion binding"/>
    <property type="evidence" value="ECO:0007669"/>
    <property type="project" value="UniProtKB-KW"/>
</dbReference>
<keyword evidence="2" id="KW-0645">Protease</keyword>
<dbReference type="GO" id="GO:0043171">
    <property type="term" value="P:peptide catabolic process"/>
    <property type="evidence" value="ECO:0007669"/>
    <property type="project" value="TreeGrafter"/>
</dbReference>
<evidence type="ECO:0000313" key="11">
    <source>
        <dbReference type="EMBL" id="RWS24697.1"/>
    </source>
</evidence>
<proteinExistence type="inferred from homology"/>
<dbReference type="SUPFAM" id="SSF63411">
    <property type="entry name" value="LuxS/MPP-like metallohydrolase"/>
    <property type="match status" value="4"/>
</dbReference>
<keyword evidence="6" id="KW-0482">Metalloprotease</keyword>
<comment type="similarity">
    <text evidence="1">Belongs to the peptidase M16 family.</text>
</comment>
<dbReference type="AlphaFoldDB" id="A0A443SB08"/>
<dbReference type="InterPro" id="IPR007863">
    <property type="entry name" value="Peptidase_M16_C"/>
</dbReference>
<dbReference type="OrthoDB" id="6474849at2759"/>
<feature type="domain" description="Peptidase M16 C-terminal" evidence="8">
    <location>
        <begin position="119"/>
        <end position="296"/>
    </location>
</feature>
<dbReference type="STRING" id="299467.A0A443SB08"/>
<feature type="domain" description="Coenzyme PQQ synthesis protein F-like C-terminal lobe" evidence="10">
    <location>
        <begin position="689"/>
        <end position="781"/>
    </location>
</feature>
<name>A0A443SB08_9ACAR</name>
<evidence type="ECO:0000256" key="1">
    <source>
        <dbReference type="ARBA" id="ARBA00007261"/>
    </source>
</evidence>
<feature type="domain" description="Peptidase M16 N-terminal" evidence="7">
    <location>
        <begin position="6"/>
        <end position="88"/>
    </location>
</feature>
<evidence type="ECO:0000256" key="4">
    <source>
        <dbReference type="ARBA" id="ARBA00022801"/>
    </source>
</evidence>
<dbReference type="GO" id="GO:0004222">
    <property type="term" value="F:metalloendopeptidase activity"/>
    <property type="evidence" value="ECO:0007669"/>
    <property type="project" value="TreeGrafter"/>
</dbReference>
<dbReference type="GO" id="GO:0005739">
    <property type="term" value="C:mitochondrion"/>
    <property type="evidence" value="ECO:0007669"/>
    <property type="project" value="TreeGrafter"/>
</dbReference>
<evidence type="ECO:0000256" key="2">
    <source>
        <dbReference type="ARBA" id="ARBA00022670"/>
    </source>
</evidence>
<dbReference type="Gene3D" id="3.30.830.10">
    <property type="entry name" value="Metalloenzyme, LuxS/M16 peptidase-like"/>
    <property type="match status" value="4"/>
</dbReference>
<dbReference type="Proteomes" id="UP000288716">
    <property type="component" value="Unassembled WGS sequence"/>
</dbReference>
<sequence>MFPSDCEYNNYIAQHGGYCNAYTTGSHTNYHFDISSSYFKGAVERFVEFFLTPLFTENCTERELNSVNSEHEKNLKEDAWRLLQINRVTADLEHDYSKFSTGNRETLKVIPESLGINVRQSLLDFHSQWYSANIMSLAVLGKEPLDELTDLVVTQFKNIENKGVVVPIWDSHPFREAQLKKIIKIVPVKDIRTLKLSFPIPDLKKYYKSQPGHYLSHLVGHEGKGSLLSYLKQLKLCTSLVAGSRSHSGFGFFNISVELTESGILRPNKVVEAIFGYLLLLKEKHPEQWIFEELKNVNAIRFKFMEKLSPIDAVRRASNTMQDYPLDEVMSANILLDEFRPDVIEDLLKMFKPENCRVTIVGKIFEKEADQCEKWYGAKYTVSDMDASFLQQLQNVKTPEAVHLPAPNEFVPSNLELVEREDKFNTPSLLINNETCRLWFRQDNIFLVPKALFSIIFSSPFVDVDPLYTSAVSLFTALLRDSLEEYAYDAELAGLSYSLNSAPFGFKLTLFGFNEKLNILLLKIVQRMSAFEAEKNLFEIFKEIHFRRLRNFEMSSIRVLLSHYTSLLLSEKCWSYEELLKVESQLTYDKFKEAMQLIFSKLHLEIFADGNLTSNEACFVLNEIEKILRANHFSTAMCDSQLRRNREYQLPEQSYHVYEVSNAVQADNGVYVYLQTGQEKLEEKMKLELLQHILSSHCYNSLRTAEQLGYIVFCGVRSSSGVQGMRIVVQSERHPEYVEKRIENFIEWAQEYLKNLSQDEYEEYKKGILVKKADKPKQLIQSSFEAIAEIYTKEYLFDRRNTEISALEKLTKKEVVDFFDKYIAVDANSRKKLVVRVVSTQSKMVQNGEIVESKPLPENVIRINNVNEFQNSLSLYPLPKPYISFTQDKL</sequence>
<dbReference type="Pfam" id="PF22456">
    <property type="entry name" value="PqqF-like_C_4"/>
    <property type="match status" value="1"/>
</dbReference>
<dbReference type="InterPro" id="IPR050626">
    <property type="entry name" value="Peptidase_M16"/>
</dbReference>
<reference evidence="11 12" key="1">
    <citation type="journal article" date="2018" name="Gigascience">
        <title>Genomes of trombidid mites reveal novel predicted allergens and laterally-transferred genes associated with secondary metabolism.</title>
        <authorList>
            <person name="Dong X."/>
            <person name="Chaisiri K."/>
            <person name="Xia D."/>
            <person name="Armstrong S.D."/>
            <person name="Fang Y."/>
            <person name="Donnelly M.J."/>
            <person name="Kadowaki T."/>
            <person name="McGarry J.W."/>
            <person name="Darby A.C."/>
            <person name="Makepeace B.L."/>
        </authorList>
    </citation>
    <scope>NUCLEOTIDE SEQUENCE [LARGE SCALE GENOMIC DNA]</scope>
    <source>
        <strain evidence="11">UoL-UT</strain>
    </source>
</reference>
<dbReference type="InterPro" id="IPR032632">
    <property type="entry name" value="Peptidase_M16_M"/>
</dbReference>
<dbReference type="FunFam" id="3.30.830.10:FF:000005">
    <property type="entry name" value="nardilysin isoform X1"/>
    <property type="match status" value="1"/>
</dbReference>
<dbReference type="InterPro" id="IPR011249">
    <property type="entry name" value="Metalloenz_LuxS/M16"/>
</dbReference>
<evidence type="ECO:0000256" key="5">
    <source>
        <dbReference type="ARBA" id="ARBA00022833"/>
    </source>
</evidence>
<keyword evidence="4" id="KW-0378">Hydrolase</keyword>
<dbReference type="PANTHER" id="PTHR43690">
    <property type="entry name" value="NARDILYSIN"/>
    <property type="match status" value="1"/>
</dbReference>
<keyword evidence="3" id="KW-0479">Metal-binding</keyword>
<dbReference type="VEuPathDB" id="VectorBase:LDEU007343"/>
<keyword evidence="12" id="KW-1185">Reference proteome</keyword>
<keyword evidence="5" id="KW-0862">Zinc</keyword>
<evidence type="ECO:0000256" key="6">
    <source>
        <dbReference type="ARBA" id="ARBA00023049"/>
    </source>
</evidence>
<dbReference type="PANTHER" id="PTHR43690:SF18">
    <property type="entry name" value="INSULIN-DEGRADING ENZYME-RELATED"/>
    <property type="match status" value="1"/>
</dbReference>
<dbReference type="EMBL" id="NCKV01004522">
    <property type="protein sequence ID" value="RWS24697.1"/>
    <property type="molecule type" value="Genomic_DNA"/>
</dbReference>
<evidence type="ECO:0000259" key="10">
    <source>
        <dbReference type="Pfam" id="PF22456"/>
    </source>
</evidence>
<evidence type="ECO:0000256" key="3">
    <source>
        <dbReference type="ARBA" id="ARBA00022723"/>
    </source>
</evidence>
<feature type="domain" description="Peptidase M16 middle/third" evidence="9">
    <location>
        <begin position="302"/>
        <end position="581"/>
    </location>
</feature>
<dbReference type="GO" id="GO:0005829">
    <property type="term" value="C:cytosol"/>
    <property type="evidence" value="ECO:0007669"/>
    <property type="project" value="TreeGrafter"/>
</dbReference>
<comment type="caution">
    <text evidence="11">The sequence shown here is derived from an EMBL/GenBank/DDBJ whole genome shotgun (WGS) entry which is preliminary data.</text>
</comment>
<dbReference type="Pfam" id="PF16187">
    <property type="entry name" value="Peptidase_M16_M"/>
    <property type="match status" value="1"/>
</dbReference>
<accession>A0A443SB08</accession>
<evidence type="ECO:0000259" key="8">
    <source>
        <dbReference type="Pfam" id="PF05193"/>
    </source>
</evidence>
<dbReference type="InterPro" id="IPR011765">
    <property type="entry name" value="Pept_M16_N"/>
</dbReference>
<protein>
    <submittedName>
        <fullName evidence="11">Insulin-degrading enzyme-like protein</fullName>
    </submittedName>
</protein>
<dbReference type="InterPro" id="IPR054734">
    <property type="entry name" value="PqqF-like_C_4"/>
</dbReference>
<dbReference type="Pfam" id="PF00675">
    <property type="entry name" value="Peptidase_M16"/>
    <property type="match status" value="1"/>
</dbReference>
<dbReference type="Pfam" id="PF05193">
    <property type="entry name" value="Peptidase_M16_C"/>
    <property type="match status" value="1"/>
</dbReference>
<evidence type="ECO:0000313" key="12">
    <source>
        <dbReference type="Proteomes" id="UP000288716"/>
    </source>
</evidence>
<gene>
    <name evidence="11" type="ORF">B4U80_10875</name>
</gene>
<dbReference type="GO" id="GO:0051603">
    <property type="term" value="P:proteolysis involved in protein catabolic process"/>
    <property type="evidence" value="ECO:0007669"/>
    <property type="project" value="TreeGrafter"/>
</dbReference>
<evidence type="ECO:0000259" key="7">
    <source>
        <dbReference type="Pfam" id="PF00675"/>
    </source>
</evidence>
<organism evidence="11 12">
    <name type="scientific">Leptotrombidium deliense</name>
    <dbReference type="NCBI Taxonomy" id="299467"/>
    <lineage>
        <taxon>Eukaryota</taxon>
        <taxon>Metazoa</taxon>
        <taxon>Ecdysozoa</taxon>
        <taxon>Arthropoda</taxon>
        <taxon>Chelicerata</taxon>
        <taxon>Arachnida</taxon>
        <taxon>Acari</taxon>
        <taxon>Acariformes</taxon>
        <taxon>Trombidiformes</taxon>
        <taxon>Prostigmata</taxon>
        <taxon>Anystina</taxon>
        <taxon>Parasitengona</taxon>
        <taxon>Trombiculoidea</taxon>
        <taxon>Trombiculidae</taxon>
        <taxon>Leptotrombidium</taxon>
    </lineage>
</organism>
<evidence type="ECO:0000259" key="9">
    <source>
        <dbReference type="Pfam" id="PF16187"/>
    </source>
</evidence>